<sequence>MDYRLVAVSVKIGGNRRLPIGLENTDPNLDRAAGDRRASAPPTPRRCPRSASSPPPLRPARPPRLRPTSSHTAPAPAPALAAARPCRPRRHRLPVPGSAPACPTSCAPALAGRGATATQAVRSLPWQEAVRYLFLGYYRMNETDAAWFVLVCSGRQRIVGWRRKGIIGCIAV</sequence>
<comment type="caution">
    <text evidence="2">The sequence shown here is derived from an EMBL/GenBank/DDBJ whole genome shotgun (WGS) entry which is preliminary data.</text>
</comment>
<reference evidence="2" key="1">
    <citation type="submission" date="2020-05" db="EMBL/GenBank/DDBJ databases">
        <title>WGS assembly of Panicum virgatum.</title>
        <authorList>
            <person name="Lovell J.T."/>
            <person name="Jenkins J."/>
            <person name="Shu S."/>
            <person name="Juenger T.E."/>
            <person name="Schmutz J."/>
        </authorList>
    </citation>
    <scope>NUCLEOTIDE SEQUENCE</scope>
    <source>
        <strain evidence="2">AP13</strain>
    </source>
</reference>
<name>A0A8T0WYM1_PANVG</name>
<dbReference type="AlphaFoldDB" id="A0A8T0WYM1"/>
<accession>A0A8T0WYM1</accession>
<dbReference type="Proteomes" id="UP000823388">
    <property type="component" value="Chromosome 1N"/>
</dbReference>
<proteinExistence type="predicted"/>
<evidence type="ECO:0000313" key="3">
    <source>
        <dbReference type="Proteomes" id="UP000823388"/>
    </source>
</evidence>
<feature type="compositionally biased region" description="Basic and acidic residues" evidence="1">
    <location>
        <begin position="28"/>
        <end position="38"/>
    </location>
</feature>
<dbReference type="EMBL" id="CM029038">
    <property type="protein sequence ID" value="KAG2651798.1"/>
    <property type="molecule type" value="Genomic_DNA"/>
</dbReference>
<organism evidence="2 3">
    <name type="scientific">Panicum virgatum</name>
    <name type="common">Blackwell switchgrass</name>
    <dbReference type="NCBI Taxonomy" id="38727"/>
    <lineage>
        <taxon>Eukaryota</taxon>
        <taxon>Viridiplantae</taxon>
        <taxon>Streptophyta</taxon>
        <taxon>Embryophyta</taxon>
        <taxon>Tracheophyta</taxon>
        <taxon>Spermatophyta</taxon>
        <taxon>Magnoliopsida</taxon>
        <taxon>Liliopsida</taxon>
        <taxon>Poales</taxon>
        <taxon>Poaceae</taxon>
        <taxon>PACMAD clade</taxon>
        <taxon>Panicoideae</taxon>
        <taxon>Panicodae</taxon>
        <taxon>Paniceae</taxon>
        <taxon>Panicinae</taxon>
        <taxon>Panicum</taxon>
        <taxon>Panicum sect. Hiantes</taxon>
    </lineage>
</organism>
<feature type="compositionally biased region" description="Low complexity" evidence="1">
    <location>
        <begin position="66"/>
        <end position="85"/>
    </location>
</feature>
<evidence type="ECO:0000256" key="1">
    <source>
        <dbReference type="SAM" id="MobiDB-lite"/>
    </source>
</evidence>
<keyword evidence="3" id="KW-1185">Reference proteome</keyword>
<feature type="region of interest" description="Disordered" evidence="1">
    <location>
        <begin position="18"/>
        <end position="99"/>
    </location>
</feature>
<gene>
    <name evidence="2" type="ORF">PVAP13_1NG315800</name>
</gene>
<evidence type="ECO:0000313" key="2">
    <source>
        <dbReference type="EMBL" id="KAG2651798.1"/>
    </source>
</evidence>
<feature type="compositionally biased region" description="Pro residues" evidence="1">
    <location>
        <begin position="53"/>
        <end position="62"/>
    </location>
</feature>
<protein>
    <submittedName>
        <fullName evidence="2">Uncharacterized protein</fullName>
    </submittedName>
</protein>